<evidence type="ECO:0000313" key="2">
    <source>
        <dbReference type="Proteomes" id="UP000663850"/>
    </source>
</evidence>
<proteinExistence type="predicted"/>
<accession>A0A8H3GR31</accession>
<sequence length="302" mass="35372">TRRIVPFRLPVNAMDDDKWNRRNVIGSTAEWLAEDNTGELKKTQVPIWNEVIALTFILEPIVKRDFVAPNDQTKAREESPWHLINVVLDILARQELTRRQVAQEAKRALSLDFHWQEKNKGAKNSKEILLLSKEHKEKLKALVSSKMTTLMRGQYMFISLLLRRMHIYETLRTRAAGVDELITMYFPQDIPQDPDYLYLYLMKSATQQEMKSYSGGRKLVYTLYKDIDEWEDELQKGGISEEMMNRPAQDPEREFSYPVEFEHKFPPFMDWAQLVKLTLGWSKSVSNMVNVLEDIFGPNDTP</sequence>
<dbReference type="Proteomes" id="UP000663850">
    <property type="component" value="Unassembled WGS sequence"/>
</dbReference>
<feature type="non-terminal residue" evidence="1">
    <location>
        <position position="1"/>
    </location>
</feature>
<protein>
    <submittedName>
        <fullName evidence="1">Uncharacterized protein</fullName>
    </submittedName>
</protein>
<name>A0A8H3GR31_9AGAM</name>
<dbReference type="EMBL" id="CAJMWZ010002816">
    <property type="protein sequence ID" value="CAE6463346.1"/>
    <property type="molecule type" value="Genomic_DNA"/>
</dbReference>
<organism evidence="1 2">
    <name type="scientific">Rhizoctonia solani</name>
    <dbReference type="NCBI Taxonomy" id="456999"/>
    <lineage>
        <taxon>Eukaryota</taxon>
        <taxon>Fungi</taxon>
        <taxon>Dikarya</taxon>
        <taxon>Basidiomycota</taxon>
        <taxon>Agaricomycotina</taxon>
        <taxon>Agaricomycetes</taxon>
        <taxon>Cantharellales</taxon>
        <taxon>Ceratobasidiaceae</taxon>
        <taxon>Rhizoctonia</taxon>
    </lineage>
</organism>
<gene>
    <name evidence="1" type="ORF">RDB_LOCUS54273</name>
</gene>
<evidence type="ECO:0000313" key="1">
    <source>
        <dbReference type="EMBL" id="CAE6463346.1"/>
    </source>
</evidence>
<comment type="caution">
    <text evidence="1">The sequence shown here is derived from an EMBL/GenBank/DDBJ whole genome shotgun (WGS) entry which is preliminary data.</text>
</comment>
<reference evidence="1" key="1">
    <citation type="submission" date="2021-01" db="EMBL/GenBank/DDBJ databases">
        <authorList>
            <person name="Kaushik A."/>
        </authorList>
    </citation>
    <scope>NUCLEOTIDE SEQUENCE</scope>
    <source>
        <strain evidence="1">Type strain: AG8-Rh-89/</strain>
    </source>
</reference>
<dbReference type="AlphaFoldDB" id="A0A8H3GR31"/>